<keyword evidence="3" id="KW-1185">Reference proteome</keyword>
<gene>
    <name evidence="2" type="ORF">PAPOLLO_LOCUS14753</name>
</gene>
<dbReference type="AlphaFoldDB" id="A0A8S3X9L9"/>
<feature type="compositionally biased region" description="Acidic residues" evidence="1">
    <location>
        <begin position="41"/>
        <end position="56"/>
    </location>
</feature>
<feature type="compositionally biased region" description="Basic and acidic residues" evidence="1">
    <location>
        <begin position="29"/>
        <end position="39"/>
    </location>
</feature>
<organism evidence="2 3">
    <name type="scientific">Parnassius apollo</name>
    <name type="common">Apollo butterfly</name>
    <name type="synonym">Papilio apollo</name>
    <dbReference type="NCBI Taxonomy" id="110799"/>
    <lineage>
        <taxon>Eukaryota</taxon>
        <taxon>Metazoa</taxon>
        <taxon>Ecdysozoa</taxon>
        <taxon>Arthropoda</taxon>
        <taxon>Hexapoda</taxon>
        <taxon>Insecta</taxon>
        <taxon>Pterygota</taxon>
        <taxon>Neoptera</taxon>
        <taxon>Endopterygota</taxon>
        <taxon>Lepidoptera</taxon>
        <taxon>Glossata</taxon>
        <taxon>Ditrysia</taxon>
        <taxon>Papilionoidea</taxon>
        <taxon>Papilionidae</taxon>
        <taxon>Parnassiinae</taxon>
        <taxon>Parnassini</taxon>
        <taxon>Parnassius</taxon>
        <taxon>Parnassius</taxon>
    </lineage>
</organism>
<dbReference type="Proteomes" id="UP000691718">
    <property type="component" value="Unassembled WGS sequence"/>
</dbReference>
<dbReference type="EMBL" id="CAJQZP010000981">
    <property type="protein sequence ID" value="CAG5006463.1"/>
    <property type="molecule type" value="Genomic_DNA"/>
</dbReference>
<protein>
    <submittedName>
        <fullName evidence="2">(apollo) hypothetical protein</fullName>
    </submittedName>
</protein>
<evidence type="ECO:0000313" key="3">
    <source>
        <dbReference type="Proteomes" id="UP000691718"/>
    </source>
</evidence>
<dbReference type="OrthoDB" id="10057959at2759"/>
<accession>A0A8S3X9L9</accession>
<name>A0A8S3X9L9_PARAO</name>
<sequence length="92" mass="10344">MANRMQDDDIAAALPEGNVSEDDENYPSDSDHNPDHISEASESDSDTGIEDPEPVEETPLTLPFYTGEDGKTKWYFSTTWFCQVCQVCHLRT</sequence>
<proteinExistence type="predicted"/>
<evidence type="ECO:0000256" key="1">
    <source>
        <dbReference type="SAM" id="MobiDB-lite"/>
    </source>
</evidence>
<feature type="region of interest" description="Disordered" evidence="1">
    <location>
        <begin position="1"/>
        <end position="66"/>
    </location>
</feature>
<comment type="caution">
    <text evidence="2">The sequence shown here is derived from an EMBL/GenBank/DDBJ whole genome shotgun (WGS) entry which is preliminary data.</text>
</comment>
<reference evidence="2" key="1">
    <citation type="submission" date="2021-04" db="EMBL/GenBank/DDBJ databases">
        <authorList>
            <person name="Tunstrom K."/>
        </authorList>
    </citation>
    <scope>NUCLEOTIDE SEQUENCE</scope>
</reference>
<evidence type="ECO:0000313" key="2">
    <source>
        <dbReference type="EMBL" id="CAG5006463.1"/>
    </source>
</evidence>